<feature type="region of interest" description="Disordered" evidence="2">
    <location>
        <begin position="186"/>
        <end position="238"/>
    </location>
</feature>
<keyword evidence="4" id="KW-1185">Reference proteome</keyword>
<dbReference type="Pfam" id="PF19567">
    <property type="entry name" value="CpsB_CapC"/>
    <property type="match status" value="1"/>
</dbReference>
<evidence type="ECO:0000313" key="4">
    <source>
        <dbReference type="Proteomes" id="UP001174909"/>
    </source>
</evidence>
<organism evidence="3 4">
    <name type="scientific">Geodia barretti</name>
    <name type="common">Barrett's horny sponge</name>
    <dbReference type="NCBI Taxonomy" id="519541"/>
    <lineage>
        <taxon>Eukaryota</taxon>
        <taxon>Metazoa</taxon>
        <taxon>Porifera</taxon>
        <taxon>Demospongiae</taxon>
        <taxon>Heteroscleromorpha</taxon>
        <taxon>Tetractinellida</taxon>
        <taxon>Astrophorina</taxon>
        <taxon>Geodiidae</taxon>
        <taxon>Geodia</taxon>
    </lineage>
</organism>
<sequence length="248" mass="27826">MPGVDDGPSTIEDSIAIARIATAGGTRVMLATPHRKDVTELSSVQHIRDLTAELQRRIHDENILLTLTLGMENHIDDALPEDAAAGKALTMNGSRYILVEMPFFGSIAEHDFVEGALLGIQAQGLTPVFAHPERIEAFQQQPELLERYINMGMLSQLTRGSLLGHWGEEIRQFSLDLLRQGMAHIISSDTHSPHPPRTRRTRRSPENRNRNRRLPESKGNGQRHAPRHPRRHEAYSPFPLNEGRLGWG</sequence>
<keyword evidence="1" id="KW-0378">Hydrolase</keyword>
<evidence type="ECO:0000256" key="2">
    <source>
        <dbReference type="SAM" id="MobiDB-lite"/>
    </source>
</evidence>
<gene>
    <name evidence="3" type="ORF">GBAR_LOCUS5562</name>
</gene>
<evidence type="ECO:0000313" key="3">
    <source>
        <dbReference type="EMBL" id="CAI8008028.1"/>
    </source>
</evidence>
<feature type="compositionally biased region" description="Basic and acidic residues" evidence="2">
    <location>
        <begin position="203"/>
        <end position="216"/>
    </location>
</feature>
<dbReference type="Proteomes" id="UP001174909">
    <property type="component" value="Unassembled WGS sequence"/>
</dbReference>
<dbReference type="GO" id="GO:0004725">
    <property type="term" value="F:protein tyrosine phosphatase activity"/>
    <property type="evidence" value="ECO:0007669"/>
    <property type="project" value="InterPro"/>
</dbReference>
<dbReference type="EMBL" id="CASHTH010000814">
    <property type="protein sequence ID" value="CAI8008028.1"/>
    <property type="molecule type" value="Genomic_DNA"/>
</dbReference>
<dbReference type="SUPFAM" id="SSF89550">
    <property type="entry name" value="PHP domain-like"/>
    <property type="match status" value="1"/>
</dbReference>
<dbReference type="PANTHER" id="PTHR39181:SF1">
    <property type="entry name" value="TYROSINE-PROTEIN PHOSPHATASE YWQE"/>
    <property type="match status" value="1"/>
</dbReference>
<accession>A0AA35RC51</accession>
<dbReference type="Gene3D" id="3.20.20.140">
    <property type="entry name" value="Metal-dependent hydrolases"/>
    <property type="match status" value="1"/>
</dbReference>
<name>A0AA35RC51_GEOBA</name>
<proteinExistence type="predicted"/>
<dbReference type="AlphaFoldDB" id="A0AA35RC51"/>
<dbReference type="InterPro" id="IPR016667">
    <property type="entry name" value="Caps_polysacc_synth_CpsB/CapC"/>
</dbReference>
<dbReference type="InterPro" id="IPR016195">
    <property type="entry name" value="Pol/histidinol_Pase-like"/>
</dbReference>
<reference evidence="3" key="1">
    <citation type="submission" date="2023-03" db="EMBL/GenBank/DDBJ databases">
        <authorList>
            <person name="Steffen K."/>
            <person name="Cardenas P."/>
        </authorList>
    </citation>
    <scope>NUCLEOTIDE SEQUENCE</scope>
</reference>
<evidence type="ECO:0000256" key="1">
    <source>
        <dbReference type="ARBA" id="ARBA00022801"/>
    </source>
</evidence>
<dbReference type="PANTHER" id="PTHR39181">
    <property type="entry name" value="TYROSINE-PROTEIN PHOSPHATASE YWQE"/>
    <property type="match status" value="1"/>
</dbReference>
<protein>
    <submittedName>
        <fullName evidence="3">Tyrosine-protein phosphatase YwqE</fullName>
    </submittedName>
</protein>
<comment type="caution">
    <text evidence="3">The sequence shown here is derived from an EMBL/GenBank/DDBJ whole genome shotgun (WGS) entry which is preliminary data.</text>
</comment>
<dbReference type="GO" id="GO:0030145">
    <property type="term" value="F:manganese ion binding"/>
    <property type="evidence" value="ECO:0007669"/>
    <property type="project" value="InterPro"/>
</dbReference>